<evidence type="ECO:0000256" key="1">
    <source>
        <dbReference type="SAM" id="MobiDB-lite"/>
    </source>
</evidence>
<accession>A0A6B8THN9</accession>
<feature type="compositionally biased region" description="Gly residues" evidence="1">
    <location>
        <begin position="160"/>
        <end position="175"/>
    </location>
</feature>
<dbReference type="InterPro" id="IPR019675">
    <property type="entry name" value="DUF2550"/>
</dbReference>
<reference evidence="2 3" key="1">
    <citation type="submission" date="2019-11" db="EMBL/GenBank/DDBJ databases">
        <title>FDA dAtabase for Regulatory Grade micrObial Sequences (FDA-ARGOS): Supporting development and validation of Infectious Disease Dx tests.</title>
        <authorList>
            <person name="Kerrigan L."/>
            <person name="Long C."/>
            <person name="Tallon L."/>
            <person name="Sadzewicz L."/>
            <person name="Vavikolanu K."/>
            <person name="Mehta A."/>
            <person name="Aluvathingal J."/>
            <person name="Nadendla S."/>
            <person name="Yan Y."/>
            <person name="Sichtig H."/>
        </authorList>
    </citation>
    <scope>NUCLEOTIDE SEQUENCE [LARGE SCALE GENOMIC DNA]</scope>
    <source>
        <strain evidence="2 3">FDAARGOS_674</strain>
    </source>
</reference>
<dbReference type="Proteomes" id="UP000426857">
    <property type="component" value="Chromosome"/>
</dbReference>
<dbReference type="Pfam" id="PF10739">
    <property type="entry name" value="DUF2550"/>
    <property type="match status" value="1"/>
</dbReference>
<dbReference type="KEGG" id="cxe:FOB82_09760"/>
<dbReference type="EMBL" id="CP046322">
    <property type="protein sequence ID" value="QGS35184.1"/>
    <property type="molecule type" value="Genomic_DNA"/>
</dbReference>
<evidence type="ECO:0000313" key="2">
    <source>
        <dbReference type="EMBL" id="QGS35184.1"/>
    </source>
</evidence>
<protein>
    <submittedName>
        <fullName evidence="2">DUF2550 family protein</fullName>
    </submittedName>
</protein>
<sequence length="175" mass="19006">MVDALNVFVLVACFLLLFGGCLALWRLAKLRSKGTPVVIRPIPAGDGAAWRHGVMKYTDGAALVYKLRSLRPGADLSFPRNDVEIISRREPTTVEAGFFDDGLHVVVFSVAKQGEWELAVDDSGDTALVAWVESSPSVRQTRTLPTNIEQRFRSVRARGAGNGRGNGNGRANGLR</sequence>
<feature type="region of interest" description="Disordered" evidence="1">
    <location>
        <begin position="155"/>
        <end position="175"/>
    </location>
</feature>
<gene>
    <name evidence="2" type="ORF">FOB82_09760</name>
</gene>
<name>A0A6B8THN9_9CORY</name>
<dbReference type="AlphaFoldDB" id="A0A6B8THN9"/>
<proteinExistence type="predicted"/>
<organism evidence="2 3">
    <name type="scientific">Corynebacterium xerosis</name>
    <dbReference type="NCBI Taxonomy" id="1725"/>
    <lineage>
        <taxon>Bacteria</taxon>
        <taxon>Bacillati</taxon>
        <taxon>Actinomycetota</taxon>
        <taxon>Actinomycetes</taxon>
        <taxon>Mycobacteriales</taxon>
        <taxon>Corynebacteriaceae</taxon>
        <taxon>Corynebacterium</taxon>
    </lineage>
</organism>
<evidence type="ECO:0000313" key="3">
    <source>
        <dbReference type="Proteomes" id="UP000426857"/>
    </source>
</evidence>